<dbReference type="GO" id="GO:0003676">
    <property type="term" value="F:nucleic acid binding"/>
    <property type="evidence" value="ECO:0007669"/>
    <property type="project" value="InterPro"/>
</dbReference>
<feature type="domain" description="DDH" evidence="6">
    <location>
        <begin position="73"/>
        <end position="212"/>
    </location>
</feature>
<evidence type="ECO:0000256" key="1">
    <source>
        <dbReference type="ARBA" id="ARBA00005915"/>
    </source>
</evidence>
<dbReference type="PANTHER" id="PTHR30255">
    <property type="entry name" value="SINGLE-STRANDED-DNA-SPECIFIC EXONUCLEASE RECJ"/>
    <property type="match status" value="1"/>
</dbReference>
<keyword evidence="5 9" id="KW-0269">Exonuclease</keyword>
<dbReference type="Pfam" id="PF17768">
    <property type="entry name" value="RecJ_OB"/>
    <property type="match status" value="1"/>
</dbReference>
<dbReference type="InterPro" id="IPR038763">
    <property type="entry name" value="DHH_sf"/>
</dbReference>
<evidence type="ECO:0000259" key="7">
    <source>
        <dbReference type="Pfam" id="PF02272"/>
    </source>
</evidence>
<keyword evidence="3" id="KW-0540">Nuclease</keyword>
<proteinExistence type="inferred from homology"/>
<dbReference type="InterPro" id="IPR003156">
    <property type="entry name" value="DHHA1_dom"/>
</dbReference>
<gene>
    <name evidence="9" type="primary">recJ</name>
    <name evidence="9" type="ORF">IAB05_03965</name>
</gene>
<evidence type="ECO:0000313" key="10">
    <source>
        <dbReference type="Proteomes" id="UP000824094"/>
    </source>
</evidence>
<evidence type="ECO:0000259" key="8">
    <source>
        <dbReference type="Pfam" id="PF17768"/>
    </source>
</evidence>
<dbReference type="SUPFAM" id="SSF64182">
    <property type="entry name" value="DHH phosphoesterases"/>
    <property type="match status" value="1"/>
</dbReference>
<dbReference type="Pfam" id="PF02272">
    <property type="entry name" value="DHHA1"/>
    <property type="match status" value="1"/>
</dbReference>
<dbReference type="Gene3D" id="3.10.310.30">
    <property type="match status" value="1"/>
</dbReference>
<name>A0A9D1SI64_9FIRM</name>
<comment type="caution">
    <text evidence="9">The sequence shown here is derived from an EMBL/GenBank/DDBJ whole genome shotgun (WGS) entry which is preliminary data.</text>
</comment>
<evidence type="ECO:0000256" key="5">
    <source>
        <dbReference type="ARBA" id="ARBA00022839"/>
    </source>
</evidence>
<dbReference type="InterPro" id="IPR001667">
    <property type="entry name" value="DDH_dom"/>
</dbReference>
<dbReference type="InterPro" id="IPR041122">
    <property type="entry name" value="RecJ_OB"/>
</dbReference>
<dbReference type="NCBIfam" id="TIGR00644">
    <property type="entry name" value="recJ"/>
    <property type="match status" value="1"/>
</dbReference>
<dbReference type="Gene3D" id="3.90.1640.30">
    <property type="match status" value="1"/>
</dbReference>
<accession>A0A9D1SI64</accession>
<evidence type="ECO:0000256" key="2">
    <source>
        <dbReference type="ARBA" id="ARBA00019841"/>
    </source>
</evidence>
<dbReference type="GO" id="GO:0006281">
    <property type="term" value="P:DNA repair"/>
    <property type="evidence" value="ECO:0007669"/>
    <property type="project" value="InterPro"/>
</dbReference>
<dbReference type="InterPro" id="IPR051673">
    <property type="entry name" value="SSDNA_exonuclease_RecJ"/>
</dbReference>
<dbReference type="InterPro" id="IPR004610">
    <property type="entry name" value="RecJ"/>
</dbReference>
<keyword evidence="4" id="KW-0378">Hydrolase</keyword>
<dbReference type="GO" id="GO:0006310">
    <property type="term" value="P:DNA recombination"/>
    <property type="evidence" value="ECO:0007669"/>
    <property type="project" value="InterPro"/>
</dbReference>
<dbReference type="AlphaFoldDB" id="A0A9D1SI64"/>
<evidence type="ECO:0000313" key="9">
    <source>
        <dbReference type="EMBL" id="HIU60532.1"/>
    </source>
</evidence>
<comment type="similarity">
    <text evidence="1">Belongs to the RecJ family.</text>
</comment>
<organism evidence="9 10">
    <name type="scientific">Candidatus Stercoripulliclostridium merdigallinarum</name>
    <dbReference type="NCBI Taxonomy" id="2840951"/>
    <lineage>
        <taxon>Bacteria</taxon>
        <taxon>Bacillati</taxon>
        <taxon>Bacillota</taxon>
        <taxon>Clostridia</taxon>
        <taxon>Eubacteriales</taxon>
        <taxon>Candidatus Stercoripulliclostridium</taxon>
    </lineage>
</organism>
<evidence type="ECO:0000259" key="6">
    <source>
        <dbReference type="Pfam" id="PF01368"/>
    </source>
</evidence>
<dbReference type="PANTHER" id="PTHR30255:SF2">
    <property type="entry name" value="SINGLE-STRANDED-DNA-SPECIFIC EXONUCLEASE RECJ"/>
    <property type="match status" value="1"/>
</dbReference>
<evidence type="ECO:0000256" key="4">
    <source>
        <dbReference type="ARBA" id="ARBA00022801"/>
    </source>
</evidence>
<protein>
    <recommendedName>
        <fullName evidence="2">Single-stranded-DNA-specific exonuclease RecJ</fullName>
    </recommendedName>
</protein>
<dbReference type="Proteomes" id="UP000824094">
    <property type="component" value="Unassembled WGS sequence"/>
</dbReference>
<dbReference type="EMBL" id="DVNF01000119">
    <property type="protein sequence ID" value="HIU60532.1"/>
    <property type="molecule type" value="Genomic_DNA"/>
</dbReference>
<evidence type="ECO:0000256" key="3">
    <source>
        <dbReference type="ARBA" id="ARBA00022722"/>
    </source>
</evidence>
<feature type="domain" description="DHHA1" evidence="7">
    <location>
        <begin position="336"/>
        <end position="428"/>
    </location>
</feature>
<reference evidence="9" key="1">
    <citation type="submission" date="2020-10" db="EMBL/GenBank/DDBJ databases">
        <authorList>
            <person name="Gilroy R."/>
        </authorList>
    </citation>
    <scope>NUCLEOTIDE SEQUENCE</scope>
    <source>
        <strain evidence="9">18911</strain>
    </source>
</reference>
<sequence length="762" mass="85016">MDKLFNEKLISELSAQTGVGKVVTAMCVARGYRDKAAITAFLHPEISALTPPEKFKGMFDAAELIKKHSLDGRILIFGDYDCDGIGAAAMLYLALKDHGADVQVYIPTRVEDGYGLSVQALERATANFSPTLLITVDCGIGSSEEIAFAVSKGLDTIVTDHHEPSEVIPEGIVIDPKLDKSLPELCGAGVAFTLLRALYGDDYAMNYIDIAAISTIADLVPLVGDNRIIAAFGLKKMCYGEKRPGVQALLEVSGHKSSKLTASDIAFRLAPRLNASGRLSSAFKSFRLLTETDAKTLYELARDLEEENKRRQQLCNDTFRDAREMLREYDLTHHRIIVLHNSNWEAGVVGIAAAKIAEEFRRPTVLFVDKDDCYKGSCRSIAGINIHDVLSAASDTLIQFGGHAMAAGLSIRPENLQKFTAVADAYIKSVYSESLFLPVYESDAELTAKEITPELVKEIEMLEPCGMGNPKPRFKTLFTALPFNRIKSLPHIKAKLSECAELVAFNEFDKIRLLRSPMQKEIFYSLELDNFRGNVAVRALFKGFRITEIKPSDEMVFSCYAEKFVPVNAAERLPSVDSGYDEMFGRLLICFSLNTFKRLSEQYPDYRRILTEPDMPNPYNAILLSPSVYADLSYYSVIEVYDSPADSYIDFLKNSFSAEIVRIGNTSDIPKGSIDVDRKALVKLFSYVKASAEGKIFEGVEDIYFKLCVRGYDKDYYSFLTAWYVLREIGVVYIDKENVVRLSKEKKDLGKSKILKIAEQRI</sequence>
<feature type="domain" description="RecJ OB" evidence="8">
    <location>
        <begin position="443"/>
        <end position="538"/>
    </location>
</feature>
<reference evidence="9" key="2">
    <citation type="journal article" date="2021" name="PeerJ">
        <title>Extensive microbial diversity within the chicken gut microbiome revealed by metagenomics and culture.</title>
        <authorList>
            <person name="Gilroy R."/>
            <person name="Ravi A."/>
            <person name="Getino M."/>
            <person name="Pursley I."/>
            <person name="Horton D.L."/>
            <person name="Alikhan N.F."/>
            <person name="Baker D."/>
            <person name="Gharbi K."/>
            <person name="Hall N."/>
            <person name="Watson M."/>
            <person name="Adriaenssens E.M."/>
            <person name="Foster-Nyarko E."/>
            <person name="Jarju S."/>
            <person name="Secka A."/>
            <person name="Antonio M."/>
            <person name="Oren A."/>
            <person name="Chaudhuri R.R."/>
            <person name="La Ragione R."/>
            <person name="Hildebrand F."/>
            <person name="Pallen M.J."/>
        </authorList>
    </citation>
    <scope>NUCLEOTIDE SEQUENCE</scope>
    <source>
        <strain evidence="9">18911</strain>
    </source>
</reference>
<dbReference type="Pfam" id="PF01368">
    <property type="entry name" value="DHH"/>
    <property type="match status" value="1"/>
</dbReference>
<dbReference type="GO" id="GO:0008409">
    <property type="term" value="F:5'-3' exonuclease activity"/>
    <property type="evidence" value="ECO:0007669"/>
    <property type="project" value="InterPro"/>
</dbReference>